<keyword evidence="2" id="KW-1185">Reference proteome</keyword>
<dbReference type="Proteomes" id="UP000249547">
    <property type="component" value="Unassembled WGS sequence"/>
</dbReference>
<dbReference type="AlphaFoldDB" id="A0A327QRA7"/>
<gene>
    <name evidence="1" type="ORF">LX64_01695</name>
</gene>
<name>A0A327QRA7_9BACT</name>
<organism evidence="1 2">
    <name type="scientific">Chitinophaga skermanii</name>
    <dbReference type="NCBI Taxonomy" id="331697"/>
    <lineage>
        <taxon>Bacteria</taxon>
        <taxon>Pseudomonadati</taxon>
        <taxon>Bacteroidota</taxon>
        <taxon>Chitinophagia</taxon>
        <taxon>Chitinophagales</taxon>
        <taxon>Chitinophagaceae</taxon>
        <taxon>Chitinophaga</taxon>
    </lineage>
</organism>
<accession>A0A327QRA7</accession>
<dbReference type="RefSeq" id="WP_111597177.1">
    <property type="nucleotide sequence ID" value="NZ_QLLL01000003.1"/>
</dbReference>
<protein>
    <submittedName>
        <fullName evidence="1">Uncharacterized protein</fullName>
    </submittedName>
</protein>
<proteinExistence type="predicted"/>
<reference evidence="1 2" key="1">
    <citation type="submission" date="2018-06" db="EMBL/GenBank/DDBJ databases">
        <title>Genomic Encyclopedia of Archaeal and Bacterial Type Strains, Phase II (KMG-II): from individual species to whole genera.</title>
        <authorList>
            <person name="Goeker M."/>
        </authorList>
    </citation>
    <scope>NUCLEOTIDE SEQUENCE [LARGE SCALE GENOMIC DNA]</scope>
    <source>
        <strain evidence="1 2">DSM 23857</strain>
    </source>
</reference>
<evidence type="ECO:0000313" key="1">
    <source>
        <dbReference type="EMBL" id="RAJ06568.1"/>
    </source>
</evidence>
<sequence>MGWKFHVVVIEKKDNITIAAVAEVLGWTLVESAPPTPFLDTLFSKDKYIGEWNNYIYIVHNELPVAFFQAHPSSIETTFQQQFPHTEIAALALNSTIDLYGFHLSKMGRRLRVKHGADLQVFINEGALLLEEMEVMNTHILSPEELEEMQEDWSREELAHIIDQERSIKTVMQLTKRYFEKPIDTLGSLVEKISMQAHQ</sequence>
<dbReference type="EMBL" id="QLLL01000003">
    <property type="protein sequence ID" value="RAJ06568.1"/>
    <property type="molecule type" value="Genomic_DNA"/>
</dbReference>
<evidence type="ECO:0000313" key="2">
    <source>
        <dbReference type="Proteomes" id="UP000249547"/>
    </source>
</evidence>
<comment type="caution">
    <text evidence="1">The sequence shown here is derived from an EMBL/GenBank/DDBJ whole genome shotgun (WGS) entry which is preliminary data.</text>
</comment>
<dbReference type="OrthoDB" id="667750at2"/>